<sequence length="143" mass="16181">MDTNSELLTYIHVNSEMGKNMLNQLIGITKDNDFKSLLQSQYNEYNMINSISEQKLSSRNKEAMNVNPFDKLAVYISINLNTLANAKPSHISEILIKGSTTGIIDITKKINDYTSTADPEVLDLANRLLSFEQSNIEECKKYL</sequence>
<protein>
    <recommendedName>
        <fullName evidence="3">DUF2383 domain-containing protein</fullName>
    </recommendedName>
</protein>
<organism evidence="1 2">
    <name type="scientific">Sporobacter termitidis DSM 10068</name>
    <dbReference type="NCBI Taxonomy" id="1123282"/>
    <lineage>
        <taxon>Bacteria</taxon>
        <taxon>Bacillati</taxon>
        <taxon>Bacillota</taxon>
        <taxon>Clostridia</taxon>
        <taxon>Eubacteriales</taxon>
        <taxon>Oscillospiraceae</taxon>
        <taxon>Sporobacter</taxon>
    </lineage>
</organism>
<reference evidence="1 2" key="1">
    <citation type="submission" date="2016-11" db="EMBL/GenBank/DDBJ databases">
        <authorList>
            <person name="Jaros S."/>
            <person name="Januszkiewicz K."/>
            <person name="Wedrychowicz H."/>
        </authorList>
    </citation>
    <scope>NUCLEOTIDE SEQUENCE [LARGE SCALE GENOMIC DNA]</scope>
    <source>
        <strain evidence="1 2">DSM 10068</strain>
    </source>
</reference>
<accession>A0A1M5ZES9</accession>
<dbReference type="RefSeq" id="WP_073082490.1">
    <property type="nucleotide sequence ID" value="NZ_FQXV01000018.1"/>
</dbReference>
<evidence type="ECO:0000313" key="1">
    <source>
        <dbReference type="EMBL" id="SHI22669.1"/>
    </source>
</evidence>
<name>A0A1M5ZES9_9FIRM</name>
<evidence type="ECO:0008006" key="3">
    <source>
        <dbReference type="Google" id="ProtNLM"/>
    </source>
</evidence>
<dbReference type="EMBL" id="FQXV01000018">
    <property type="protein sequence ID" value="SHI22669.1"/>
    <property type="molecule type" value="Genomic_DNA"/>
</dbReference>
<evidence type="ECO:0000313" key="2">
    <source>
        <dbReference type="Proteomes" id="UP000183995"/>
    </source>
</evidence>
<keyword evidence="2" id="KW-1185">Reference proteome</keyword>
<dbReference type="Proteomes" id="UP000183995">
    <property type="component" value="Unassembled WGS sequence"/>
</dbReference>
<proteinExistence type="predicted"/>
<dbReference type="STRING" id="1123282.SAMN02745823_03622"/>
<dbReference type="AlphaFoldDB" id="A0A1M5ZES9"/>
<gene>
    <name evidence="1" type="ORF">SAMN02745823_03622</name>
</gene>